<proteinExistence type="predicted"/>
<name>A0ABN0TYI7_9ACTN</name>
<protein>
    <recommendedName>
        <fullName evidence="6">RDD domain-containing protein</fullName>
    </recommendedName>
</protein>
<dbReference type="PANTHER" id="PTHR38480:SF1">
    <property type="entry name" value="SLR0254 PROTEIN"/>
    <property type="match status" value="1"/>
</dbReference>
<dbReference type="RefSeq" id="WP_344648298.1">
    <property type="nucleotide sequence ID" value="NZ_BAAAGX010000007.1"/>
</dbReference>
<dbReference type="EMBL" id="BAAAGX010000007">
    <property type="protein sequence ID" value="GAA0233245.1"/>
    <property type="molecule type" value="Genomic_DNA"/>
</dbReference>
<keyword evidence="3 5" id="KW-1133">Transmembrane helix</keyword>
<dbReference type="PANTHER" id="PTHR38480">
    <property type="entry name" value="SLR0254 PROTEIN"/>
    <property type="match status" value="1"/>
</dbReference>
<evidence type="ECO:0000256" key="3">
    <source>
        <dbReference type="ARBA" id="ARBA00022989"/>
    </source>
</evidence>
<keyword evidence="4 5" id="KW-0472">Membrane</keyword>
<dbReference type="Pfam" id="PF06271">
    <property type="entry name" value="RDD"/>
    <property type="match status" value="1"/>
</dbReference>
<evidence type="ECO:0000313" key="7">
    <source>
        <dbReference type="EMBL" id="GAA0233245.1"/>
    </source>
</evidence>
<sequence>MDVRVTDRRVVATLADAVFLALVHRAFGAADAHPRTGLEFVQLSPRFGVAWLVVAVLYYVLMEAYLGRTLGKMLMRIQVVDEVTGRPPGLLKAVVRTAARVVDGGCGYLVALVVVVNSQRRRRIGDMLAHTLVVGRP</sequence>
<evidence type="ECO:0000259" key="6">
    <source>
        <dbReference type="Pfam" id="PF06271"/>
    </source>
</evidence>
<dbReference type="InterPro" id="IPR010432">
    <property type="entry name" value="RDD"/>
</dbReference>
<evidence type="ECO:0000256" key="4">
    <source>
        <dbReference type="ARBA" id="ARBA00023136"/>
    </source>
</evidence>
<evidence type="ECO:0000313" key="8">
    <source>
        <dbReference type="Proteomes" id="UP001500967"/>
    </source>
</evidence>
<dbReference type="Proteomes" id="UP001500967">
    <property type="component" value="Unassembled WGS sequence"/>
</dbReference>
<keyword evidence="2 5" id="KW-0812">Transmembrane</keyword>
<gene>
    <name evidence="7" type="ORF">GCM10009539_18220</name>
</gene>
<evidence type="ECO:0000256" key="5">
    <source>
        <dbReference type="SAM" id="Phobius"/>
    </source>
</evidence>
<keyword evidence="8" id="KW-1185">Reference proteome</keyword>
<comment type="caution">
    <text evidence="7">The sequence shown here is derived from an EMBL/GenBank/DDBJ whole genome shotgun (WGS) entry which is preliminary data.</text>
</comment>
<reference evidence="7 8" key="1">
    <citation type="journal article" date="2019" name="Int. J. Syst. Evol. Microbiol.">
        <title>The Global Catalogue of Microorganisms (GCM) 10K type strain sequencing project: providing services to taxonomists for standard genome sequencing and annotation.</title>
        <authorList>
            <consortium name="The Broad Institute Genomics Platform"/>
            <consortium name="The Broad Institute Genome Sequencing Center for Infectious Disease"/>
            <person name="Wu L."/>
            <person name="Ma J."/>
        </authorList>
    </citation>
    <scope>NUCLEOTIDE SEQUENCE [LARGE SCALE GENOMIC DNA]</scope>
    <source>
        <strain evidence="7 8">JCM 10425</strain>
    </source>
</reference>
<evidence type="ECO:0000256" key="2">
    <source>
        <dbReference type="ARBA" id="ARBA00022692"/>
    </source>
</evidence>
<evidence type="ECO:0000256" key="1">
    <source>
        <dbReference type="ARBA" id="ARBA00004141"/>
    </source>
</evidence>
<accession>A0ABN0TYI7</accession>
<feature type="transmembrane region" description="Helical" evidence="5">
    <location>
        <begin position="47"/>
        <end position="66"/>
    </location>
</feature>
<feature type="domain" description="RDD" evidence="6">
    <location>
        <begin position="7"/>
        <end position="129"/>
    </location>
</feature>
<organism evidence="7 8">
    <name type="scientific">Cryptosporangium japonicum</name>
    <dbReference type="NCBI Taxonomy" id="80872"/>
    <lineage>
        <taxon>Bacteria</taxon>
        <taxon>Bacillati</taxon>
        <taxon>Actinomycetota</taxon>
        <taxon>Actinomycetes</taxon>
        <taxon>Cryptosporangiales</taxon>
        <taxon>Cryptosporangiaceae</taxon>
        <taxon>Cryptosporangium</taxon>
    </lineage>
</organism>
<comment type="subcellular location">
    <subcellularLocation>
        <location evidence="1">Membrane</location>
        <topology evidence="1">Multi-pass membrane protein</topology>
    </subcellularLocation>
</comment>